<name>A0ABN3V3M6_9PSEU</name>
<dbReference type="PANTHER" id="PTHR35174:SF3">
    <property type="entry name" value="BLL7171 PROTEIN"/>
    <property type="match status" value="1"/>
</dbReference>
<evidence type="ECO:0000259" key="2">
    <source>
        <dbReference type="Pfam" id="PF03795"/>
    </source>
</evidence>
<dbReference type="EMBL" id="BAAAUX010000003">
    <property type="protein sequence ID" value="GAA2776581.1"/>
    <property type="molecule type" value="Genomic_DNA"/>
</dbReference>
<accession>A0ABN3V3M6</accession>
<sequence length="122" mass="13485">MKYLLIMQLNQEIWDALTEEERNEVMNGHGDFMKTIQESGEMISTHALADPSNSAVVHTKGGVPAVTDGPFLEAKEYMGGFYLVDVESRERALELARLIPDTRVEGLGVEVRPVMFSAGSDV</sequence>
<dbReference type="PANTHER" id="PTHR35174">
    <property type="entry name" value="BLL7171 PROTEIN-RELATED"/>
    <property type="match status" value="1"/>
</dbReference>
<organism evidence="3 4">
    <name type="scientific">Saccharopolyspora taberi</name>
    <dbReference type="NCBI Taxonomy" id="60895"/>
    <lineage>
        <taxon>Bacteria</taxon>
        <taxon>Bacillati</taxon>
        <taxon>Actinomycetota</taxon>
        <taxon>Actinomycetes</taxon>
        <taxon>Pseudonocardiales</taxon>
        <taxon>Pseudonocardiaceae</taxon>
        <taxon>Saccharopolyspora</taxon>
    </lineage>
</organism>
<dbReference type="Pfam" id="PF03795">
    <property type="entry name" value="YCII"/>
    <property type="match status" value="1"/>
</dbReference>
<dbReference type="Gene3D" id="3.30.70.1060">
    <property type="entry name" value="Dimeric alpha+beta barrel"/>
    <property type="match status" value="1"/>
</dbReference>
<dbReference type="Proteomes" id="UP001500979">
    <property type="component" value="Unassembled WGS sequence"/>
</dbReference>
<evidence type="ECO:0000256" key="1">
    <source>
        <dbReference type="ARBA" id="ARBA00007689"/>
    </source>
</evidence>
<comment type="similarity">
    <text evidence="1">Belongs to the YciI family.</text>
</comment>
<dbReference type="RefSeq" id="WP_344677827.1">
    <property type="nucleotide sequence ID" value="NZ_BAAAUX010000003.1"/>
</dbReference>
<evidence type="ECO:0000313" key="3">
    <source>
        <dbReference type="EMBL" id="GAA2776581.1"/>
    </source>
</evidence>
<evidence type="ECO:0000313" key="4">
    <source>
        <dbReference type="Proteomes" id="UP001500979"/>
    </source>
</evidence>
<reference evidence="3 4" key="1">
    <citation type="journal article" date="2019" name="Int. J. Syst. Evol. Microbiol.">
        <title>The Global Catalogue of Microorganisms (GCM) 10K type strain sequencing project: providing services to taxonomists for standard genome sequencing and annotation.</title>
        <authorList>
            <consortium name="The Broad Institute Genomics Platform"/>
            <consortium name="The Broad Institute Genome Sequencing Center for Infectious Disease"/>
            <person name="Wu L."/>
            <person name="Ma J."/>
        </authorList>
    </citation>
    <scope>NUCLEOTIDE SEQUENCE [LARGE SCALE GENOMIC DNA]</scope>
    <source>
        <strain evidence="3 4">JCM 9383</strain>
    </source>
</reference>
<feature type="domain" description="YCII-related" evidence="2">
    <location>
        <begin position="1"/>
        <end position="114"/>
    </location>
</feature>
<keyword evidence="4" id="KW-1185">Reference proteome</keyword>
<dbReference type="InterPro" id="IPR011008">
    <property type="entry name" value="Dimeric_a/b-barrel"/>
</dbReference>
<dbReference type="SUPFAM" id="SSF54909">
    <property type="entry name" value="Dimeric alpha+beta barrel"/>
    <property type="match status" value="1"/>
</dbReference>
<dbReference type="InterPro" id="IPR005545">
    <property type="entry name" value="YCII"/>
</dbReference>
<protein>
    <submittedName>
        <fullName evidence="3">YciI family protein</fullName>
    </submittedName>
</protein>
<gene>
    <name evidence="3" type="ORF">GCM10010470_06520</name>
</gene>
<comment type="caution">
    <text evidence="3">The sequence shown here is derived from an EMBL/GenBank/DDBJ whole genome shotgun (WGS) entry which is preliminary data.</text>
</comment>
<proteinExistence type="inferred from homology"/>